<evidence type="ECO:0000256" key="1">
    <source>
        <dbReference type="ARBA" id="ARBA00004141"/>
    </source>
</evidence>
<name>A0ABD0VVU7_UMBPY</name>
<dbReference type="EMBL" id="JAGEUA010000011">
    <property type="protein sequence ID" value="KAL0961759.1"/>
    <property type="molecule type" value="Genomic_DNA"/>
</dbReference>
<evidence type="ECO:0000256" key="7">
    <source>
        <dbReference type="SAM" id="Phobius"/>
    </source>
</evidence>
<feature type="region of interest" description="Disordered" evidence="6">
    <location>
        <begin position="201"/>
        <end position="294"/>
    </location>
</feature>
<proteinExistence type="inferred from homology"/>
<evidence type="ECO:0000256" key="5">
    <source>
        <dbReference type="ARBA" id="ARBA00023136"/>
    </source>
</evidence>
<evidence type="ECO:0000256" key="2">
    <source>
        <dbReference type="ARBA" id="ARBA00011030"/>
    </source>
</evidence>
<dbReference type="PANTHER" id="PTHR31258:SF5">
    <property type="entry name" value="TMEM54 PROTEIN-RELATED"/>
    <property type="match status" value="1"/>
</dbReference>
<feature type="compositionally biased region" description="Polar residues" evidence="6">
    <location>
        <begin position="282"/>
        <end position="294"/>
    </location>
</feature>
<feature type="compositionally biased region" description="Pro residues" evidence="6">
    <location>
        <begin position="208"/>
        <end position="221"/>
    </location>
</feature>
<evidence type="ECO:0008006" key="10">
    <source>
        <dbReference type="Google" id="ProtNLM"/>
    </source>
</evidence>
<feature type="transmembrane region" description="Helical" evidence="7">
    <location>
        <begin position="21"/>
        <end position="41"/>
    </location>
</feature>
<dbReference type="PANTHER" id="PTHR31258">
    <property type="entry name" value="KERATINOCYTE-ASSOCIATED PROTEIN 3"/>
    <property type="match status" value="1"/>
</dbReference>
<evidence type="ECO:0000256" key="3">
    <source>
        <dbReference type="ARBA" id="ARBA00022692"/>
    </source>
</evidence>
<dbReference type="Pfam" id="PF12304">
    <property type="entry name" value="BCLP"/>
    <property type="match status" value="1"/>
</dbReference>
<reference evidence="8 9" key="1">
    <citation type="submission" date="2024-06" db="EMBL/GenBank/DDBJ databases">
        <authorList>
            <person name="Pan Q."/>
            <person name="Wen M."/>
            <person name="Jouanno E."/>
            <person name="Zahm M."/>
            <person name="Klopp C."/>
            <person name="Cabau C."/>
            <person name="Louis A."/>
            <person name="Berthelot C."/>
            <person name="Parey E."/>
            <person name="Roest Crollius H."/>
            <person name="Montfort J."/>
            <person name="Robinson-Rechavi M."/>
            <person name="Bouchez O."/>
            <person name="Lampietro C."/>
            <person name="Lopez Roques C."/>
            <person name="Donnadieu C."/>
            <person name="Postlethwait J."/>
            <person name="Bobe J."/>
            <person name="Verreycken H."/>
            <person name="Guiguen Y."/>
        </authorList>
    </citation>
    <scope>NUCLEOTIDE SEQUENCE [LARGE SCALE GENOMIC DNA]</scope>
    <source>
        <strain evidence="8">Up_M1</strain>
        <tissue evidence="8">Testis</tissue>
    </source>
</reference>
<evidence type="ECO:0000313" key="8">
    <source>
        <dbReference type="EMBL" id="KAL0961759.1"/>
    </source>
</evidence>
<gene>
    <name evidence="8" type="ORF">UPYG_G00331340</name>
</gene>
<accession>A0ABD0VVU7</accession>
<evidence type="ECO:0000256" key="4">
    <source>
        <dbReference type="ARBA" id="ARBA00022989"/>
    </source>
</evidence>
<sequence>MSTGVCCSRLEEPKALMKMGLGLVLVGHVNFLLGALVHGVVIRHISLDAGAQDMAYATSNVLALTAGLVGVVLGILAIILSKNKTRRALICSMSMVSLLAGLLAKASVVGLTVSMVRAVLHGGRNLLTHCRLTNDISNDTTHNCPFDPTHIYTTTLVLWVPLIVMCVVQLVFSARCFSASMSFLGLRCCSSQKIRPRDHDNMIAEPSVPAPSTPCPPPLPREPSTLPRFISRHPPAQLHSDPSHLKSQRQHLRPPLHPQYRGKPETRLDRSQLKSPEEHELLQQSSQWRSSFWV</sequence>
<dbReference type="GO" id="GO:0016020">
    <property type="term" value="C:membrane"/>
    <property type="evidence" value="ECO:0007669"/>
    <property type="project" value="UniProtKB-SubCell"/>
</dbReference>
<feature type="transmembrane region" description="Helical" evidence="7">
    <location>
        <begin position="156"/>
        <end position="177"/>
    </location>
</feature>
<evidence type="ECO:0000256" key="6">
    <source>
        <dbReference type="SAM" id="MobiDB-lite"/>
    </source>
</evidence>
<feature type="compositionally biased region" description="Basic and acidic residues" evidence="6">
    <location>
        <begin position="262"/>
        <end position="281"/>
    </location>
</feature>
<comment type="caution">
    <text evidence="8">The sequence shown here is derived from an EMBL/GenBank/DDBJ whole genome shotgun (WGS) entry which is preliminary data.</text>
</comment>
<feature type="transmembrane region" description="Helical" evidence="7">
    <location>
        <begin position="61"/>
        <end position="81"/>
    </location>
</feature>
<dbReference type="InterPro" id="IPR020977">
    <property type="entry name" value="Beta-casein-like"/>
</dbReference>
<feature type="transmembrane region" description="Helical" evidence="7">
    <location>
        <begin position="93"/>
        <end position="116"/>
    </location>
</feature>
<dbReference type="AlphaFoldDB" id="A0ABD0VVU7"/>
<comment type="subcellular location">
    <subcellularLocation>
        <location evidence="1">Membrane</location>
        <topology evidence="1">Multi-pass membrane protein</topology>
    </subcellularLocation>
</comment>
<keyword evidence="4 7" id="KW-1133">Transmembrane helix</keyword>
<keyword evidence="5 7" id="KW-0472">Membrane</keyword>
<comment type="similarity">
    <text evidence="2">Belongs to the TMEM54 family.</text>
</comment>
<evidence type="ECO:0000313" key="9">
    <source>
        <dbReference type="Proteomes" id="UP001557470"/>
    </source>
</evidence>
<protein>
    <recommendedName>
        <fullName evidence="10">Keratinocyte-associated protein 3</fullName>
    </recommendedName>
</protein>
<keyword evidence="9" id="KW-1185">Reference proteome</keyword>
<dbReference type="Proteomes" id="UP001557470">
    <property type="component" value="Unassembled WGS sequence"/>
</dbReference>
<organism evidence="8 9">
    <name type="scientific">Umbra pygmaea</name>
    <name type="common">Eastern mudminnow</name>
    <dbReference type="NCBI Taxonomy" id="75934"/>
    <lineage>
        <taxon>Eukaryota</taxon>
        <taxon>Metazoa</taxon>
        <taxon>Chordata</taxon>
        <taxon>Craniata</taxon>
        <taxon>Vertebrata</taxon>
        <taxon>Euteleostomi</taxon>
        <taxon>Actinopterygii</taxon>
        <taxon>Neopterygii</taxon>
        <taxon>Teleostei</taxon>
        <taxon>Protacanthopterygii</taxon>
        <taxon>Esociformes</taxon>
        <taxon>Umbridae</taxon>
        <taxon>Umbra</taxon>
    </lineage>
</organism>
<keyword evidence="3 7" id="KW-0812">Transmembrane</keyword>